<proteinExistence type="predicted"/>
<keyword evidence="4" id="KW-1185">Reference proteome</keyword>
<organism evidence="3 4">
    <name type="scientific">Brachybacterium hainanense</name>
    <dbReference type="NCBI Taxonomy" id="1541174"/>
    <lineage>
        <taxon>Bacteria</taxon>
        <taxon>Bacillati</taxon>
        <taxon>Actinomycetota</taxon>
        <taxon>Actinomycetes</taxon>
        <taxon>Micrococcales</taxon>
        <taxon>Dermabacteraceae</taxon>
        <taxon>Brachybacterium</taxon>
    </lineage>
</organism>
<dbReference type="Pfam" id="PF19803">
    <property type="entry name" value="DUF6286"/>
    <property type="match status" value="1"/>
</dbReference>
<evidence type="ECO:0000313" key="4">
    <source>
        <dbReference type="Proteomes" id="UP001589793"/>
    </source>
</evidence>
<feature type="transmembrane region" description="Helical" evidence="1">
    <location>
        <begin position="20"/>
        <end position="37"/>
    </location>
</feature>
<dbReference type="RefSeq" id="WP_376981463.1">
    <property type="nucleotide sequence ID" value="NZ_JBHLSV010000016.1"/>
</dbReference>
<evidence type="ECO:0000256" key="1">
    <source>
        <dbReference type="SAM" id="Phobius"/>
    </source>
</evidence>
<gene>
    <name evidence="3" type="ORF">ACFFF6_13220</name>
</gene>
<comment type="caution">
    <text evidence="3">The sequence shown here is derived from an EMBL/GenBank/DDBJ whole genome shotgun (WGS) entry which is preliminary data.</text>
</comment>
<reference evidence="3 4" key="1">
    <citation type="submission" date="2024-09" db="EMBL/GenBank/DDBJ databases">
        <authorList>
            <person name="Sun Q."/>
            <person name="Mori K."/>
        </authorList>
    </citation>
    <scope>NUCLEOTIDE SEQUENCE [LARGE SCALE GENOMIC DNA]</scope>
    <source>
        <strain evidence="3 4">CICC 10874</strain>
    </source>
</reference>
<keyword evidence="1" id="KW-0812">Transmembrane</keyword>
<evidence type="ECO:0000259" key="2">
    <source>
        <dbReference type="Pfam" id="PF19803"/>
    </source>
</evidence>
<keyword evidence="1" id="KW-0472">Membrane</keyword>
<protein>
    <submittedName>
        <fullName evidence="3">DUF6286 domain-containing protein</fullName>
    </submittedName>
</protein>
<dbReference type="InterPro" id="IPR046253">
    <property type="entry name" value="DUF6286"/>
</dbReference>
<name>A0ABV6REY5_9MICO</name>
<sequence>MRSSPTPLVHRPARKPAAALLGGAWLVGGLGGAWLLITRMTTGAWPEQAAAPIAALAERSIGSPAVAAASALAAAVGLLLMLLAVLPGPRDGRQMLADEVPGVTAIPHADLARHLRARLVQVDGVHSARVRVVPSRARLDIRTEVEDVDQVRSEVRAAAEAAIAELGPSPAPRLRIRVRGAR</sequence>
<keyword evidence="1" id="KW-1133">Transmembrane helix</keyword>
<dbReference type="EMBL" id="JBHLSV010000016">
    <property type="protein sequence ID" value="MFC0674922.1"/>
    <property type="molecule type" value="Genomic_DNA"/>
</dbReference>
<feature type="domain" description="DUF6286" evidence="2">
    <location>
        <begin position="75"/>
        <end position="179"/>
    </location>
</feature>
<accession>A0ABV6REY5</accession>
<dbReference type="Proteomes" id="UP001589793">
    <property type="component" value="Unassembled WGS sequence"/>
</dbReference>
<feature type="transmembrane region" description="Helical" evidence="1">
    <location>
        <begin position="65"/>
        <end position="86"/>
    </location>
</feature>
<evidence type="ECO:0000313" key="3">
    <source>
        <dbReference type="EMBL" id="MFC0674922.1"/>
    </source>
</evidence>